<reference evidence="4 5" key="1">
    <citation type="submission" date="2018-09" db="EMBL/GenBank/DDBJ databases">
        <authorList>
            <person name="Tagini F."/>
        </authorList>
    </citation>
    <scope>NUCLEOTIDE SEQUENCE [LARGE SCALE GENOMIC DNA]</scope>
    <source>
        <strain evidence="4 5">MK136</strain>
    </source>
</reference>
<evidence type="ECO:0000256" key="1">
    <source>
        <dbReference type="ARBA" id="ARBA00022527"/>
    </source>
</evidence>
<accession>A0A498Q0U8</accession>
<feature type="domain" description="MEDS" evidence="3">
    <location>
        <begin position="12"/>
        <end position="154"/>
    </location>
</feature>
<keyword evidence="5" id="KW-1185">Reference proteome</keyword>
<dbReference type="NCBIfam" id="NF041045">
    <property type="entry name" value="RsbA_anti_sig"/>
    <property type="match status" value="1"/>
</dbReference>
<proteinExistence type="predicted"/>
<dbReference type="Pfam" id="PF14417">
    <property type="entry name" value="MEDS"/>
    <property type="match status" value="1"/>
</dbReference>
<keyword evidence="1" id="KW-0723">Serine/threonine-protein kinase</keyword>
<dbReference type="AlphaFoldDB" id="A0A498Q0U8"/>
<organism evidence="4 5">
    <name type="scientific">Mycobacterium attenuatum</name>
    <dbReference type="NCBI Taxonomy" id="2341086"/>
    <lineage>
        <taxon>Bacteria</taxon>
        <taxon>Bacillati</taxon>
        <taxon>Actinomycetota</taxon>
        <taxon>Actinomycetes</taxon>
        <taxon>Mycobacteriales</taxon>
        <taxon>Mycobacteriaceae</taxon>
        <taxon>Mycobacterium</taxon>
    </lineage>
</organism>
<dbReference type="InterPro" id="IPR003594">
    <property type="entry name" value="HATPase_dom"/>
</dbReference>
<dbReference type="InterPro" id="IPR050267">
    <property type="entry name" value="Anti-sigma-factor_SerPK"/>
</dbReference>
<dbReference type="Gene3D" id="3.30.565.10">
    <property type="entry name" value="Histidine kinase-like ATPase, C-terminal domain"/>
    <property type="match status" value="1"/>
</dbReference>
<dbReference type="GO" id="GO:0004674">
    <property type="term" value="F:protein serine/threonine kinase activity"/>
    <property type="evidence" value="ECO:0007669"/>
    <property type="project" value="UniProtKB-KW"/>
</dbReference>
<feature type="domain" description="Histidine kinase/HSP90-like ATPase" evidence="2">
    <location>
        <begin position="196"/>
        <end position="304"/>
    </location>
</feature>
<dbReference type="PANTHER" id="PTHR35526:SF3">
    <property type="entry name" value="ANTI-SIGMA-F FACTOR RSBW"/>
    <property type="match status" value="1"/>
</dbReference>
<dbReference type="RefSeq" id="WP_122442479.1">
    <property type="nucleotide sequence ID" value="NZ_UPHP01000054.1"/>
</dbReference>
<gene>
    <name evidence="4" type="ORF">LAUMK136_02295</name>
</gene>
<name>A0A498Q0U8_9MYCO</name>
<dbReference type="OrthoDB" id="4088450at2"/>
<dbReference type="InterPro" id="IPR047718">
    <property type="entry name" value="RsbA-like_anti_sig"/>
</dbReference>
<evidence type="ECO:0000259" key="3">
    <source>
        <dbReference type="Pfam" id="PF14417"/>
    </source>
</evidence>
<dbReference type="Proteomes" id="UP000273307">
    <property type="component" value="Unassembled WGS sequence"/>
</dbReference>
<dbReference type="PANTHER" id="PTHR35526">
    <property type="entry name" value="ANTI-SIGMA-F FACTOR RSBW-RELATED"/>
    <property type="match status" value="1"/>
</dbReference>
<dbReference type="InterPro" id="IPR025847">
    <property type="entry name" value="MEDS_domain"/>
</dbReference>
<evidence type="ECO:0000313" key="4">
    <source>
        <dbReference type="EMBL" id="VBA38142.1"/>
    </source>
</evidence>
<keyword evidence="1" id="KW-0418">Kinase</keyword>
<evidence type="ECO:0000313" key="5">
    <source>
        <dbReference type="Proteomes" id="UP000273307"/>
    </source>
</evidence>
<evidence type="ECO:0008006" key="6">
    <source>
        <dbReference type="Google" id="ProtNLM"/>
    </source>
</evidence>
<evidence type="ECO:0000259" key="2">
    <source>
        <dbReference type="Pfam" id="PF13581"/>
    </source>
</evidence>
<dbReference type="CDD" id="cd16936">
    <property type="entry name" value="HATPase_RsbW-like"/>
    <property type="match status" value="1"/>
</dbReference>
<sequence>MSTRGEAGSFVHSAVLYRSEQHYLDTVTPFVARGLEQNEPVLVAAPADKLALLREALGKSSAEVSMVDMAEAGRNPARALCAMDVFAAAHPDRRVRVVGEPVWPGRGPDEYPECVQNEALTNTLFRGRDVTALCPYGAAHLSERVLADARLTHPLLWEGGTLVPSVDYAPEEAGARYNRPLARPPGAMSYVVNAHRDLVALRSFIAVCAQWLGVSPRRVYDLQLIATELATNSLEHAGKACRLALWRNLAHVVCEASDRGRLNDPLAGRRAPAHDAIRGRGLVLVNAMTDLVRIHATPTSTTIQAFLAIAPRHR</sequence>
<dbReference type="EMBL" id="UPHP01000054">
    <property type="protein sequence ID" value="VBA38142.1"/>
    <property type="molecule type" value="Genomic_DNA"/>
</dbReference>
<keyword evidence="1" id="KW-0808">Transferase</keyword>
<protein>
    <recommendedName>
        <fullName evidence="6">Anti-sigma regulatory factor</fullName>
    </recommendedName>
</protein>
<dbReference type="InterPro" id="IPR036890">
    <property type="entry name" value="HATPase_C_sf"/>
</dbReference>
<dbReference type="Pfam" id="PF13581">
    <property type="entry name" value="HATPase_c_2"/>
    <property type="match status" value="1"/>
</dbReference>